<proteinExistence type="predicted"/>
<accession>A0A1V4FIJ5</accession>
<reference evidence="1 5" key="2">
    <citation type="submission" date="2017-03" db="EMBL/GenBank/DDBJ databases">
        <title>Antibiotic resistance of probiotic microorganisms.</title>
        <authorList>
            <person name="Sanudo A.I."/>
            <person name="Olivares M."/>
            <person name="Banuelos O."/>
        </authorList>
    </citation>
    <scope>NUCLEOTIDE SEQUENCE [LARGE SCALE GENOMIC DNA]</scope>
    <source>
        <strain evidence="1 5">CECT8605</strain>
    </source>
</reference>
<dbReference type="EMBL" id="NFHN01000001">
    <property type="protein sequence ID" value="OUN50364.1"/>
    <property type="molecule type" value="Genomic_DNA"/>
</dbReference>
<dbReference type="RefSeq" id="WP_079376332.1">
    <property type="nucleotide sequence ID" value="NZ_CP054658.1"/>
</dbReference>
<dbReference type="Proteomes" id="UP000195868">
    <property type="component" value="Unassembled WGS sequence"/>
</dbReference>
<dbReference type="EMBL" id="MIMV01000044">
    <property type="protein sequence ID" value="OTA92003.1"/>
    <property type="molecule type" value="Genomic_DNA"/>
</dbReference>
<evidence type="ECO:0000313" key="4">
    <source>
        <dbReference type="EMBL" id="QLQ62017.1"/>
    </source>
</evidence>
<reference evidence="3" key="4">
    <citation type="journal article" date="2018" name="BMC Genomics">
        <title>Whole genome sequencing and function prediction of 133 gut anaerobes isolated from chicken caecum in pure cultures.</title>
        <authorList>
            <person name="Medvecky M."/>
            <person name="Cejkova D."/>
            <person name="Polansky O."/>
            <person name="Karasova D."/>
            <person name="Kubasova T."/>
            <person name="Cizek A."/>
            <person name="Rychlik I."/>
        </authorList>
    </citation>
    <scope>NUCLEOTIDE SEQUENCE</scope>
    <source>
        <strain evidence="3">An71</strain>
    </source>
</reference>
<evidence type="ECO:0000313" key="8">
    <source>
        <dbReference type="Proteomes" id="UP000510868"/>
    </source>
</evidence>
<reference evidence="2 6" key="1">
    <citation type="submission" date="2016-09" db="EMBL/GenBank/DDBJ databases">
        <title>Lactobacillus reuteri KLR3006, genome sequencing and assembly.</title>
        <authorList>
            <person name="Lee J.-Y."/>
            <person name="Kim E.B."/>
            <person name="Choi Y.-J."/>
        </authorList>
    </citation>
    <scope>NUCLEOTIDE SEQUENCE [LARGE SCALE GENOMIC DNA]</scope>
    <source>
        <strain evidence="2 6">KLR3006</strain>
    </source>
</reference>
<dbReference type="Proteomes" id="UP000194219">
    <property type="component" value="Unassembled WGS sequence"/>
</dbReference>
<reference evidence="7" key="3">
    <citation type="submission" date="2017-04" db="EMBL/GenBank/DDBJ databases">
        <title>Function of individual gut microbiota members based on whole genome sequencing of pure cultures obtained from chicken caecum.</title>
        <authorList>
            <person name="Medvecky M."/>
            <person name="Cejkova D."/>
            <person name="Polansky O."/>
            <person name="Karasova D."/>
            <person name="Kubasova T."/>
            <person name="Cizek A."/>
            <person name="Rychlik I."/>
        </authorList>
    </citation>
    <scope>NUCLEOTIDE SEQUENCE [LARGE SCALE GENOMIC DNA]</scope>
    <source>
        <strain evidence="7">An71</strain>
    </source>
</reference>
<name>A0A1V4FIJ5_LIMRT</name>
<evidence type="ECO:0000313" key="2">
    <source>
        <dbReference type="EMBL" id="OTA92003.1"/>
    </source>
</evidence>
<evidence type="ECO:0000313" key="5">
    <source>
        <dbReference type="Proteomes" id="UP000189795"/>
    </source>
</evidence>
<dbReference type="Proteomes" id="UP000189795">
    <property type="component" value="Unassembled WGS sequence"/>
</dbReference>
<sequence>MFMELVTWEEGSNVYQCWFNKKKLIKVLNSLGISNWKQFLYNYNADDTEMIMNEFEKRGWKFKKETLLF</sequence>
<dbReference type="EMBL" id="CP059275">
    <property type="protein sequence ID" value="QLQ62017.1"/>
    <property type="molecule type" value="Genomic_DNA"/>
</dbReference>
<reference evidence="4 8" key="5">
    <citation type="submission" date="2020-07" db="EMBL/GenBank/DDBJ databases">
        <title>Genome sequence of Lactobacillus reuteri CNEI-KCA3 isolated from the faeces of a reared-broiler chicken, South-East Nigeria, reveals presence of CRISPR arrays.</title>
        <authorList>
            <person name="Anukam K.C."/>
            <person name="Ibezim C.N."/>
            <person name="BeecK W.V."/>
            <person name="Allonsius C."/>
            <person name="Broek M.D."/>
            <person name="Tuyaerts I."/>
            <person name="Attama A."/>
            <person name="Esimone C.O."/>
            <person name="Lebeer S."/>
        </authorList>
    </citation>
    <scope>NUCLEOTIDE SEQUENCE [LARGE SCALE GENOMIC DNA]</scope>
    <source>
        <strain evidence="4 8">CNEI-KCA3</strain>
    </source>
</reference>
<gene>
    <name evidence="1" type="ORF">B5D07_10630</name>
    <name evidence="3" type="ORF">B5G22_00065</name>
    <name evidence="2" type="ORF">BHL83_03165</name>
    <name evidence="4" type="ORF">HHK02_01440</name>
</gene>
<organism evidence="1 5">
    <name type="scientific">Limosilactobacillus reuteri</name>
    <name type="common">Lactobacillus reuteri</name>
    <dbReference type="NCBI Taxonomy" id="1598"/>
    <lineage>
        <taxon>Bacteria</taxon>
        <taxon>Bacillati</taxon>
        <taxon>Bacillota</taxon>
        <taxon>Bacilli</taxon>
        <taxon>Lactobacillales</taxon>
        <taxon>Lactobacillaceae</taxon>
        <taxon>Limosilactobacillus</taxon>
    </lineage>
</organism>
<evidence type="ECO:0000313" key="1">
    <source>
        <dbReference type="EMBL" id="OPG87243.1"/>
    </source>
</evidence>
<evidence type="ECO:0000313" key="6">
    <source>
        <dbReference type="Proteomes" id="UP000194219"/>
    </source>
</evidence>
<dbReference type="EMBL" id="MWVS01000126">
    <property type="protein sequence ID" value="OPG87243.1"/>
    <property type="molecule type" value="Genomic_DNA"/>
</dbReference>
<evidence type="ECO:0000313" key="3">
    <source>
        <dbReference type="EMBL" id="OUN50364.1"/>
    </source>
</evidence>
<evidence type="ECO:0000313" key="7">
    <source>
        <dbReference type="Proteomes" id="UP000195868"/>
    </source>
</evidence>
<dbReference type="AlphaFoldDB" id="A0A1V4FIJ5"/>
<dbReference type="Proteomes" id="UP000510868">
    <property type="component" value="Chromosome"/>
</dbReference>
<protein>
    <submittedName>
        <fullName evidence="1">Uncharacterized protein</fullName>
    </submittedName>
</protein>